<evidence type="ECO:0000256" key="2">
    <source>
        <dbReference type="SAM" id="SignalP"/>
    </source>
</evidence>
<dbReference type="RefSeq" id="WP_316514659.1">
    <property type="nucleotide sequence ID" value="NZ_OY726395.1"/>
</dbReference>
<accession>A0ABN9NV02</accession>
<feature type="compositionally biased region" description="Polar residues" evidence="1">
    <location>
        <begin position="30"/>
        <end position="43"/>
    </location>
</feature>
<feature type="chain" id="PRO_5045081091" evidence="2">
    <location>
        <begin position="28"/>
        <end position="77"/>
    </location>
</feature>
<dbReference type="EMBL" id="OY726395">
    <property type="protein sequence ID" value="CAJ1580231.1"/>
    <property type="molecule type" value="Genomic_DNA"/>
</dbReference>
<protein>
    <submittedName>
        <fullName evidence="3">Uncharacterized protein</fullName>
    </submittedName>
</protein>
<organism evidence="3 4">
    <name type="scientific">[Mycobacterium] wendilense</name>
    <dbReference type="NCBI Taxonomy" id="3064284"/>
    <lineage>
        <taxon>Bacteria</taxon>
        <taxon>Bacillati</taxon>
        <taxon>Actinomycetota</taxon>
        <taxon>Actinomycetes</taxon>
        <taxon>Mycobacteriales</taxon>
        <taxon>Mycobacteriaceae</taxon>
        <taxon>Mycolicibacter</taxon>
    </lineage>
</organism>
<dbReference type="Proteomes" id="UP001190466">
    <property type="component" value="Chromosome"/>
</dbReference>
<feature type="compositionally biased region" description="Basic and acidic residues" evidence="1">
    <location>
        <begin position="56"/>
        <end position="66"/>
    </location>
</feature>
<evidence type="ECO:0000313" key="4">
    <source>
        <dbReference type="Proteomes" id="UP001190466"/>
    </source>
</evidence>
<keyword evidence="4" id="KW-1185">Reference proteome</keyword>
<evidence type="ECO:0000256" key="1">
    <source>
        <dbReference type="SAM" id="MobiDB-lite"/>
    </source>
</evidence>
<proteinExistence type="predicted"/>
<name>A0ABN9NV02_9MYCO</name>
<sequence length="77" mass="8226">MKKILISTALTSGLAALTIGLAAPALATPSLGSTSDSTISISAGPQEFPRLQNNTEKVDKRDKQRFNTEVNHPVYSR</sequence>
<keyword evidence="2" id="KW-0732">Signal</keyword>
<reference evidence="3 4" key="1">
    <citation type="submission" date="2023-08" db="EMBL/GenBank/DDBJ databases">
        <authorList>
            <person name="Folkvardsen B D."/>
            <person name="Norman A."/>
        </authorList>
    </citation>
    <scope>NUCLEOTIDE SEQUENCE [LARGE SCALE GENOMIC DNA]</scope>
    <source>
        <strain evidence="3 4">Mu0050</strain>
    </source>
</reference>
<gene>
    <name evidence="3" type="ORF">MU0050_000924</name>
</gene>
<feature type="signal peptide" evidence="2">
    <location>
        <begin position="1"/>
        <end position="27"/>
    </location>
</feature>
<feature type="region of interest" description="Disordered" evidence="1">
    <location>
        <begin position="30"/>
        <end position="77"/>
    </location>
</feature>
<evidence type="ECO:0000313" key="3">
    <source>
        <dbReference type="EMBL" id="CAJ1580231.1"/>
    </source>
</evidence>